<evidence type="ECO:0000313" key="1">
    <source>
        <dbReference type="EMBL" id="KZV81836.1"/>
    </source>
</evidence>
<dbReference type="AlphaFoldDB" id="A0A165C543"/>
<dbReference type="Proteomes" id="UP000077266">
    <property type="component" value="Unassembled WGS sequence"/>
</dbReference>
<dbReference type="EMBL" id="KV426364">
    <property type="protein sequence ID" value="KZV81836.1"/>
    <property type="molecule type" value="Genomic_DNA"/>
</dbReference>
<dbReference type="InParanoid" id="A0A165C543"/>
<proteinExistence type="predicted"/>
<reference evidence="1 2" key="1">
    <citation type="journal article" date="2016" name="Mol. Biol. Evol.">
        <title>Comparative Genomics of Early-Diverging Mushroom-Forming Fungi Provides Insights into the Origins of Lignocellulose Decay Capabilities.</title>
        <authorList>
            <person name="Nagy L.G."/>
            <person name="Riley R."/>
            <person name="Tritt A."/>
            <person name="Adam C."/>
            <person name="Daum C."/>
            <person name="Floudas D."/>
            <person name="Sun H."/>
            <person name="Yadav J.S."/>
            <person name="Pangilinan J."/>
            <person name="Larsson K.H."/>
            <person name="Matsuura K."/>
            <person name="Barry K."/>
            <person name="Labutti K."/>
            <person name="Kuo R."/>
            <person name="Ohm R.A."/>
            <person name="Bhattacharya S.S."/>
            <person name="Shirouzu T."/>
            <person name="Yoshinaga Y."/>
            <person name="Martin F.M."/>
            <person name="Grigoriev I.V."/>
            <person name="Hibbett D.S."/>
        </authorList>
    </citation>
    <scope>NUCLEOTIDE SEQUENCE [LARGE SCALE GENOMIC DNA]</scope>
    <source>
        <strain evidence="1 2">HHB12029</strain>
    </source>
</reference>
<accession>A0A165C543</accession>
<name>A0A165C543_EXIGL</name>
<keyword evidence="2" id="KW-1185">Reference proteome</keyword>
<sequence>MAHLTYVLRRRANGPPIALTPAHRPGRSAILPLRPRLNGKSTATQRLWSVRGARCCLPGCMIFPPLSSCLTTSSRYLRQSISCAAGLGDPSAFRCGRQAGCTCCIDCTQMHGRFGEEQDNENCRSAYTKNVWIEKMGITVVEHRFLLRVLNAQARCASSAG</sequence>
<gene>
    <name evidence="1" type="ORF">EXIGLDRAFT_363366</name>
</gene>
<organism evidence="1 2">
    <name type="scientific">Exidia glandulosa HHB12029</name>
    <dbReference type="NCBI Taxonomy" id="1314781"/>
    <lineage>
        <taxon>Eukaryota</taxon>
        <taxon>Fungi</taxon>
        <taxon>Dikarya</taxon>
        <taxon>Basidiomycota</taxon>
        <taxon>Agaricomycotina</taxon>
        <taxon>Agaricomycetes</taxon>
        <taxon>Auriculariales</taxon>
        <taxon>Exidiaceae</taxon>
        <taxon>Exidia</taxon>
    </lineage>
</organism>
<protein>
    <submittedName>
        <fullName evidence="1">Uncharacterized protein</fullName>
    </submittedName>
</protein>
<evidence type="ECO:0000313" key="2">
    <source>
        <dbReference type="Proteomes" id="UP000077266"/>
    </source>
</evidence>